<reference evidence="3 4" key="1">
    <citation type="journal article" date="2023" name="G3 (Bethesda)">
        <title>A chromosome-length genome assembly and annotation of blackberry (Rubus argutus, cv. 'Hillquist').</title>
        <authorList>
            <person name="Bruna T."/>
            <person name="Aryal R."/>
            <person name="Dudchenko O."/>
            <person name="Sargent D.J."/>
            <person name="Mead D."/>
            <person name="Buti M."/>
            <person name="Cavallini A."/>
            <person name="Hytonen T."/>
            <person name="Andres J."/>
            <person name="Pham M."/>
            <person name="Weisz D."/>
            <person name="Mascagni F."/>
            <person name="Usai G."/>
            <person name="Natali L."/>
            <person name="Bassil N."/>
            <person name="Fernandez G.E."/>
            <person name="Lomsadze A."/>
            <person name="Armour M."/>
            <person name="Olukolu B."/>
            <person name="Poorten T."/>
            <person name="Britton C."/>
            <person name="Davik J."/>
            <person name="Ashrafi H."/>
            <person name="Aiden E.L."/>
            <person name="Borodovsky M."/>
            <person name="Worthington M."/>
        </authorList>
    </citation>
    <scope>NUCLEOTIDE SEQUENCE [LARGE SCALE GENOMIC DNA]</scope>
    <source>
        <strain evidence="3">PI 553951</strain>
    </source>
</reference>
<evidence type="ECO:0000256" key="2">
    <source>
        <dbReference type="SAM" id="Phobius"/>
    </source>
</evidence>
<dbReference type="EMBL" id="JBEDUW010000007">
    <property type="protein sequence ID" value="KAK9909971.1"/>
    <property type="molecule type" value="Genomic_DNA"/>
</dbReference>
<protein>
    <submittedName>
        <fullName evidence="3">Uncharacterized protein</fullName>
    </submittedName>
</protein>
<dbReference type="AlphaFoldDB" id="A0AAW1VSE3"/>
<feature type="region of interest" description="Disordered" evidence="1">
    <location>
        <begin position="58"/>
        <end position="83"/>
    </location>
</feature>
<gene>
    <name evidence="3" type="ORF">M0R45_033949</name>
</gene>
<keyword evidence="2" id="KW-0812">Transmembrane</keyword>
<sequence length="125" mass="13741">MKMESVFAASQLLLLRPQIPISTHALKLSAAAQSPQVPFDFRFKKSALKLQIRERWQAVSASKSNPPDGDSIKDKSGGVKRDDAPQGPPFLTILAGLAVLFLVFWIIGSILMWLISLFVSLLPPK</sequence>
<evidence type="ECO:0000256" key="1">
    <source>
        <dbReference type="SAM" id="MobiDB-lite"/>
    </source>
</evidence>
<proteinExistence type="predicted"/>
<accession>A0AAW1VSE3</accession>
<keyword evidence="4" id="KW-1185">Reference proteome</keyword>
<evidence type="ECO:0000313" key="3">
    <source>
        <dbReference type="EMBL" id="KAK9909971.1"/>
    </source>
</evidence>
<comment type="caution">
    <text evidence="3">The sequence shown here is derived from an EMBL/GenBank/DDBJ whole genome shotgun (WGS) entry which is preliminary data.</text>
</comment>
<feature type="compositionally biased region" description="Basic and acidic residues" evidence="1">
    <location>
        <begin position="70"/>
        <end position="83"/>
    </location>
</feature>
<dbReference type="Proteomes" id="UP001457282">
    <property type="component" value="Unassembled WGS sequence"/>
</dbReference>
<keyword evidence="2" id="KW-0472">Membrane</keyword>
<feature type="transmembrane region" description="Helical" evidence="2">
    <location>
        <begin position="90"/>
        <end position="122"/>
    </location>
</feature>
<name>A0AAW1VSE3_RUBAR</name>
<keyword evidence="2" id="KW-1133">Transmembrane helix</keyword>
<organism evidence="3 4">
    <name type="scientific">Rubus argutus</name>
    <name type="common">Southern blackberry</name>
    <dbReference type="NCBI Taxonomy" id="59490"/>
    <lineage>
        <taxon>Eukaryota</taxon>
        <taxon>Viridiplantae</taxon>
        <taxon>Streptophyta</taxon>
        <taxon>Embryophyta</taxon>
        <taxon>Tracheophyta</taxon>
        <taxon>Spermatophyta</taxon>
        <taxon>Magnoliopsida</taxon>
        <taxon>eudicotyledons</taxon>
        <taxon>Gunneridae</taxon>
        <taxon>Pentapetalae</taxon>
        <taxon>rosids</taxon>
        <taxon>fabids</taxon>
        <taxon>Rosales</taxon>
        <taxon>Rosaceae</taxon>
        <taxon>Rosoideae</taxon>
        <taxon>Rosoideae incertae sedis</taxon>
        <taxon>Rubus</taxon>
    </lineage>
</organism>
<evidence type="ECO:0000313" key="4">
    <source>
        <dbReference type="Proteomes" id="UP001457282"/>
    </source>
</evidence>